<dbReference type="Gene3D" id="3.40.1010.10">
    <property type="entry name" value="Cobalt-precorrin-4 Transmethylase, Domain 1"/>
    <property type="match status" value="1"/>
</dbReference>
<evidence type="ECO:0000256" key="1">
    <source>
        <dbReference type="SAM" id="Coils"/>
    </source>
</evidence>
<dbReference type="RefSeq" id="WP_274457388.1">
    <property type="nucleotide sequence ID" value="NZ_CP067097.1"/>
</dbReference>
<dbReference type="NCBIfam" id="TIGR00444">
    <property type="entry name" value="mazG"/>
    <property type="match status" value="1"/>
</dbReference>
<dbReference type="InterPro" id="IPR014777">
    <property type="entry name" value="4pyrrole_Mease_sub1"/>
</dbReference>
<dbReference type="CDD" id="cd11528">
    <property type="entry name" value="NTP-PPase_MazG_Nterm"/>
    <property type="match status" value="1"/>
</dbReference>
<accession>A0ABT9XIP0</accession>
<keyword evidence="5" id="KW-1185">Reference proteome</keyword>
<name>A0ABT9XIP0_9BACL</name>
<dbReference type="CDD" id="cd11723">
    <property type="entry name" value="YabN_N_like"/>
    <property type="match status" value="1"/>
</dbReference>
<reference evidence="4 5" key="1">
    <citation type="submission" date="2023-07" db="EMBL/GenBank/DDBJ databases">
        <title>Genomic Encyclopedia of Type Strains, Phase IV (KMG-IV): sequencing the most valuable type-strain genomes for metagenomic binning, comparative biology and taxonomic classification.</title>
        <authorList>
            <person name="Goeker M."/>
        </authorList>
    </citation>
    <scope>NUCLEOTIDE SEQUENCE [LARGE SCALE GENOMIC DNA]</scope>
    <source>
        <strain evidence="4 5">DSM 4006</strain>
    </source>
</reference>
<evidence type="ECO:0000259" key="3">
    <source>
        <dbReference type="Pfam" id="PF03819"/>
    </source>
</evidence>
<protein>
    <submittedName>
        <fullName evidence="4">Tetrapyrrole methylase family protein/MazG family protein</fullName>
    </submittedName>
</protein>
<feature type="domain" description="Tetrapyrrole methylase" evidence="2">
    <location>
        <begin position="4"/>
        <end position="204"/>
    </location>
</feature>
<keyword evidence="4" id="KW-0489">Methyltransferase</keyword>
<dbReference type="EMBL" id="JAUSTP010000015">
    <property type="protein sequence ID" value="MDQ0190153.1"/>
    <property type="molecule type" value="Genomic_DNA"/>
</dbReference>
<dbReference type="InterPro" id="IPR004518">
    <property type="entry name" value="MazG-like_dom"/>
</dbReference>
<dbReference type="GO" id="GO:0032259">
    <property type="term" value="P:methylation"/>
    <property type="evidence" value="ECO:0007669"/>
    <property type="project" value="UniProtKB-KW"/>
</dbReference>
<dbReference type="NCBIfam" id="NF007113">
    <property type="entry name" value="PRK09562.1"/>
    <property type="match status" value="1"/>
</dbReference>
<dbReference type="Pfam" id="PF00590">
    <property type="entry name" value="TP_methylase"/>
    <property type="match status" value="1"/>
</dbReference>
<gene>
    <name evidence="4" type="ORF">J2S03_002016</name>
</gene>
<dbReference type="PANTHER" id="PTHR30522">
    <property type="entry name" value="NUCLEOSIDE TRIPHOSPHATE PYROPHOSPHOHYDROLASE"/>
    <property type="match status" value="1"/>
</dbReference>
<dbReference type="InterPro" id="IPR035013">
    <property type="entry name" value="YabN_N"/>
</dbReference>
<dbReference type="InterPro" id="IPR048015">
    <property type="entry name" value="NTP-PPase_MazG-like_N"/>
</dbReference>
<evidence type="ECO:0000313" key="5">
    <source>
        <dbReference type="Proteomes" id="UP001232973"/>
    </source>
</evidence>
<proteinExistence type="predicted"/>
<dbReference type="Pfam" id="PF03819">
    <property type="entry name" value="MazG"/>
    <property type="match status" value="2"/>
</dbReference>
<dbReference type="CDD" id="cd11529">
    <property type="entry name" value="NTP-PPase_MazG_Cterm"/>
    <property type="match status" value="1"/>
</dbReference>
<comment type="caution">
    <text evidence="4">The sequence shown here is derived from an EMBL/GenBank/DDBJ whole genome shotgun (WGS) entry which is preliminary data.</text>
</comment>
<dbReference type="Gene3D" id="1.10.287.1080">
    <property type="entry name" value="MazG-like"/>
    <property type="match status" value="2"/>
</dbReference>
<dbReference type="PANTHER" id="PTHR30522:SF0">
    <property type="entry name" value="NUCLEOSIDE TRIPHOSPHATE PYROPHOSPHOHYDROLASE"/>
    <property type="match status" value="1"/>
</dbReference>
<keyword evidence="4" id="KW-0808">Transferase</keyword>
<dbReference type="PIRSF" id="PIRSF002845">
    <property type="entry name" value="Ttrprl_mtas_MazG"/>
    <property type="match status" value="1"/>
</dbReference>
<keyword evidence="1" id="KW-0175">Coiled coil</keyword>
<dbReference type="GO" id="GO:0008168">
    <property type="term" value="F:methyltransferase activity"/>
    <property type="evidence" value="ECO:0007669"/>
    <property type="project" value="UniProtKB-KW"/>
</dbReference>
<feature type="coiled-coil region" evidence="1">
    <location>
        <begin position="399"/>
        <end position="426"/>
    </location>
</feature>
<dbReference type="Proteomes" id="UP001232973">
    <property type="component" value="Unassembled WGS sequence"/>
</dbReference>
<dbReference type="InterPro" id="IPR035996">
    <property type="entry name" value="4pyrrol_Methylase_sf"/>
</dbReference>
<dbReference type="InterPro" id="IPR011551">
    <property type="entry name" value="NTP_PyrPHydrolase_MazG"/>
</dbReference>
<dbReference type="InterPro" id="IPR000878">
    <property type="entry name" value="4pyrrol_Mease"/>
</dbReference>
<feature type="domain" description="NTP pyrophosphohydrolase MazG-like" evidence="3">
    <location>
        <begin position="252"/>
        <end position="325"/>
    </location>
</feature>
<evidence type="ECO:0000259" key="2">
    <source>
        <dbReference type="Pfam" id="PF00590"/>
    </source>
</evidence>
<evidence type="ECO:0000313" key="4">
    <source>
        <dbReference type="EMBL" id="MDQ0190153.1"/>
    </source>
</evidence>
<dbReference type="SUPFAM" id="SSF101386">
    <property type="entry name" value="all-alpha NTP pyrophosphatases"/>
    <property type="match status" value="2"/>
</dbReference>
<organism evidence="4 5">
    <name type="scientific">Alicyclobacillus cycloheptanicus</name>
    <dbReference type="NCBI Taxonomy" id="1457"/>
    <lineage>
        <taxon>Bacteria</taxon>
        <taxon>Bacillati</taxon>
        <taxon>Bacillota</taxon>
        <taxon>Bacilli</taxon>
        <taxon>Bacillales</taxon>
        <taxon>Alicyclobacillaceae</taxon>
        <taxon>Alicyclobacillus</taxon>
    </lineage>
</organism>
<feature type="domain" description="NTP pyrophosphohydrolase MazG-like" evidence="3">
    <location>
        <begin position="395"/>
        <end position="459"/>
    </location>
</feature>
<dbReference type="InterPro" id="IPR024180">
    <property type="entry name" value="Tetrapyrrole_Mease/MazG_pred"/>
</dbReference>
<sequence length="497" mass="55510">MSIIHVVGLGPGDLDSLPVRTHRLLRGGHPVFLRTAVHPVVEDLRREGISFSSFDPLYETADDFDQVYRAIAAALLETARGQEIVYAVPGHPLMAEQSVQYLLRDAKDVEVRIEGGQSFIDPVCTLLGIDPIEGLLLLDGTAMQVQQITPGVHLLIAQVFHPRVAGDVKLTLMEVFPDEYPVTVVRAAGVSGMERMETIPLYELDRLDWIDHLTTVFVPAGDAHLQRRDAWYPARLVERLRRPGGCPWDRKQTHESLRPYAIEEAYEVADAIDRGDPDALADELGDLYLQILLHAQIASEAGDFTLRDVFEKLSDKLIRRHPHVFGEDGGTRARSPEEAEAIWAEQKAAEAGGSSQGAAQAHSVLDEVRWGKSAFAVAKALQVKAAEVGFDWDKPEDVLEKLREEVEELADEVTAAQRDEEKLTDEFADVLFTVVNLARWLELDIEKSLSAANRKFARRFAYVESQVKASGLAWSDVDVNTLERYWNDAKISRIPER</sequence>
<dbReference type="SUPFAM" id="SSF53790">
    <property type="entry name" value="Tetrapyrrole methylase"/>
    <property type="match status" value="1"/>
</dbReference>
<dbReference type="InterPro" id="IPR048011">
    <property type="entry name" value="NTP-PPase_MazG-like_C"/>
</dbReference>